<keyword evidence="9 11" id="KW-0326">Glycosidase</keyword>
<dbReference type="CDD" id="cd06548">
    <property type="entry name" value="GH18_chitinase"/>
    <property type="match status" value="1"/>
</dbReference>
<comment type="caution">
    <text evidence="14">The sequence shown here is derived from an EMBL/GenBank/DDBJ whole genome shotgun (WGS) entry which is preliminary data.</text>
</comment>
<dbReference type="Gene3D" id="3.20.20.80">
    <property type="entry name" value="Glycosidases"/>
    <property type="match status" value="1"/>
</dbReference>
<feature type="chain" id="PRO_5043017086" description="chitinase" evidence="12">
    <location>
        <begin position="17"/>
        <end position="437"/>
    </location>
</feature>
<keyword evidence="6 11" id="KW-0378">Hydrolase</keyword>
<evidence type="ECO:0000256" key="11">
    <source>
        <dbReference type="RuleBase" id="RU000489"/>
    </source>
</evidence>
<dbReference type="PROSITE" id="PS51910">
    <property type="entry name" value="GH18_2"/>
    <property type="match status" value="1"/>
</dbReference>
<evidence type="ECO:0000256" key="7">
    <source>
        <dbReference type="ARBA" id="ARBA00023024"/>
    </source>
</evidence>
<dbReference type="GO" id="GO:0000272">
    <property type="term" value="P:polysaccharide catabolic process"/>
    <property type="evidence" value="ECO:0007669"/>
    <property type="project" value="UniProtKB-KW"/>
</dbReference>
<keyword evidence="12" id="KW-0732">Signal</keyword>
<feature type="domain" description="GH18" evidence="13">
    <location>
        <begin position="30"/>
        <end position="412"/>
    </location>
</feature>
<dbReference type="InterPro" id="IPR017853">
    <property type="entry name" value="GH"/>
</dbReference>
<keyword evidence="7" id="KW-0146">Chitin degradation</keyword>
<dbReference type="SUPFAM" id="SSF51445">
    <property type="entry name" value="(Trans)glycosidases"/>
    <property type="match status" value="1"/>
</dbReference>
<dbReference type="GO" id="GO:0006032">
    <property type="term" value="P:chitin catabolic process"/>
    <property type="evidence" value="ECO:0007669"/>
    <property type="project" value="UniProtKB-KW"/>
</dbReference>
<keyword evidence="5" id="KW-0964">Secreted</keyword>
<evidence type="ECO:0000256" key="2">
    <source>
        <dbReference type="ARBA" id="ARBA00004613"/>
    </source>
</evidence>
<evidence type="ECO:0000256" key="6">
    <source>
        <dbReference type="ARBA" id="ARBA00022801"/>
    </source>
</evidence>
<evidence type="ECO:0000256" key="1">
    <source>
        <dbReference type="ARBA" id="ARBA00000822"/>
    </source>
</evidence>
<dbReference type="InterPro" id="IPR001223">
    <property type="entry name" value="Glyco_hydro18_cat"/>
</dbReference>
<dbReference type="GO" id="GO:0008843">
    <property type="term" value="F:endochitinase activity"/>
    <property type="evidence" value="ECO:0007669"/>
    <property type="project" value="UniProtKB-EC"/>
</dbReference>
<dbReference type="Pfam" id="PF00704">
    <property type="entry name" value="Glyco_hydro_18"/>
    <property type="match status" value="1"/>
</dbReference>
<keyword evidence="15" id="KW-1185">Reference proteome</keyword>
<dbReference type="EMBL" id="JAKJXP020000021">
    <property type="protein sequence ID" value="KAK7754394.1"/>
    <property type="molecule type" value="Genomic_DNA"/>
</dbReference>
<dbReference type="GO" id="GO:0005576">
    <property type="term" value="C:extracellular region"/>
    <property type="evidence" value="ECO:0007669"/>
    <property type="project" value="UniProtKB-SubCell"/>
</dbReference>
<keyword evidence="10" id="KW-0624">Polysaccharide degradation</keyword>
<organism evidence="14 15">
    <name type="scientific">Diatrype stigma</name>
    <dbReference type="NCBI Taxonomy" id="117547"/>
    <lineage>
        <taxon>Eukaryota</taxon>
        <taxon>Fungi</taxon>
        <taxon>Dikarya</taxon>
        <taxon>Ascomycota</taxon>
        <taxon>Pezizomycotina</taxon>
        <taxon>Sordariomycetes</taxon>
        <taxon>Xylariomycetidae</taxon>
        <taxon>Xylariales</taxon>
        <taxon>Diatrypaceae</taxon>
        <taxon>Diatrype</taxon>
    </lineage>
</organism>
<comment type="similarity">
    <text evidence="3">Belongs to the glycosyl hydrolase 18 family. Chitinase class V subfamily.</text>
</comment>
<keyword evidence="8" id="KW-0119">Carbohydrate metabolism</keyword>
<evidence type="ECO:0000259" key="13">
    <source>
        <dbReference type="PROSITE" id="PS51910"/>
    </source>
</evidence>
<dbReference type="PANTHER" id="PTHR11177">
    <property type="entry name" value="CHITINASE"/>
    <property type="match status" value="1"/>
</dbReference>
<feature type="signal peptide" evidence="12">
    <location>
        <begin position="1"/>
        <end position="16"/>
    </location>
</feature>
<dbReference type="InterPro" id="IPR011583">
    <property type="entry name" value="Chitinase_II/V-like_cat"/>
</dbReference>
<comment type="subcellular location">
    <subcellularLocation>
        <location evidence="2">Secreted</location>
    </subcellularLocation>
</comment>
<dbReference type="InterPro" id="IPR029070">
    <property type="entry name" value="Chitinase_insertion_sf"/>
</dbReference>
<dbReference type="PROSITE" id="PS01095">
    <property type="entry name" value="GH18_1"/>
    <property type="match status" value="1"/>
</dbReference>
<evidence type="ECO:0000313" key="14">
    <source>
        <dbReference type="EMBL" id="KAK7754394.1"/>
    </source>
</evidence>
<evidence type="ECO:0000256" key="3">
    <source>
        <dbReference type="ARBA" id="ARBA00008682"/>
    </source>
</evidence>
<sequence length="437" mass="48642">MTWAFALTFLNGVVFGYEESWLQPSPFRGFKNAIYYTNWFVWVLKSWGASNYSVEQLPFSDLTHVLYAFADIGANGTVLSSNTAVDIEQRYPWEVEREVVGHNAHGAVKQLYLHKKRNRNLKTLISIGGWDYSPKFAPVAATEMGRQTFARSAVKLVTDWGFDGIDIDWEFPATDEDRANFVKLLEACRKAFDNYSRREQLRYRFLITVASPATALNLEHMDLAFMDEFVDTWHLMAYDYAGNWSTTSSHQANLFANKNLTQVSTHDALERYYQGSGSGNSSGAGIAGHKIVMGLPLYGRAFEGTAGLGQGFSGVGAGGAGPGVWYYRDLPRAGAREAYDEVAQAAYSYDSAARELVSYDNARSAAAKARYVAGRRLGGAFFWEARGDKTKRSGGGGGESLVATVSRELGWLDETPNNLRYPTSRYDNIRFGLPWES</sequence>
<dbReference type="EC" id="3.2.1.14" evidence="4"/>
<evidence type="ECO:0000256" key="8">
    <source>
        <dbReference type="ARBA" id="ARBA00023277"/>
    </source>
</evidence>
<dbReference type="SMART" id="SM00636">
    <property type="entry name" value="Glyco_18"/>
    <property type="match status" value="1"/>
</dbReference>
<reference evidence="14 15" key="1">
    <citation type="submission" date="2024-02" db="EMBL/GenBank/DDBJ databases">
        <title>De novo assembly and annotation of 12 fungi associated with fruit tree decline syndrome in Ontario, Canada.</title>
        <authorList>
            <person name="Sulman M."/>
            <person name="Ellouze W."/>
            <person name="Ilyukhin E."/>
        </authorList>
    </citation>
    <scope>NUCLEOTIDE SEQUENCE [LARGE SCALE GENOMIC DNA]</scope>
    <source>
        <strain evidence="14 15">M11/M66-122</strain>
    </source>
</reference>
<dbReference type="SUPFAM" id="SSF54556">
    <property type="entry name" value="Chitinase insertion domain"/>
    <property type="match status" value="1"/>
</dbReference>
<accession>A0AAN9V4L6</accession>
<dbReference type="PANTHER" id="PTHR11177:SF384">
    <property type="entry name" value="CHITINASE"/>
    <property type="match status" value="1"/>
</dbReference>
<proteinExistence type="inferred from homology"/>
<evidence type="ECO:0000256" key="10">
    <source>
        <dbReference type="ARBA" id="ARBA00023326"/>
    </source>
</evidence>
<evidence type="ECO:0000256" key="12">
    <source>
        <dbReference type="SAM" id="SignalP"/>
    </source>
</evidence>
<protein>
    <recommendedName>
        <fullName evidence="4">chitinase</fullName>
        <ecNumber evidence="4">3.2.1.14</ecNumber>
    </recommendedName>
</protein>
<evidence type="ECO:0000256" key="4">
    <source>
        <dbReference type="ARBA" id="ARBA00012729"/>
    </source>
</evidence>
<evidence type="ECO:0000256" key="5">
    <source>
        <dbReference type="ARBA" id="ARBA00022525"/>
    </source>
</evidence>
<dbReference type="Proteomes" id="UP001320420">
    <property type="component" value="Unassembled WGS sequence"/>
</dbReference>
<dbReference type="InterPro" id="IPR050314">
    <property type="entry name" value="Glycosyl_Hydrlase_18"/>
</dbReference>
<evidence type="ECO:0000256" key="9">
    <source>
        <dbReference type="ARBA" id="ARBA00023295"/>
    </source>
</evidence>
<evidence type="ECO:0000313" key="15">
    <source>
        <dbReference type="Proteomes" id="UP001320420"/>
    </source>
</evidence>
<name>A0AAN9V4L6_9PEZI</name>
<comment type="catalytic activity">
    <reaction evidence="1">
        <text>Random endo-hydrolysis of N-acetyl-beta-D-glucosaminide (1-&gt;4)-beta-linkages in chitin and chitodextrins.</text>
        <dbReference type="EC" id="3.2.1.14"/>
    </reaction>
</comment>
<dbReference type="GO" id="GO:0008061">
    <property type="term" value="F:chitin binding"/>
    <property type="evidence" value="ECO:0007669"/>
    <property type="project" value="InterPro"/>
</dbReference>
<gene>
    <name evidence="14" type="primary">CHT4_3</name>
    <name evidence="14" type="ORF">SLS62_003687</name>
</gene>
<dbReference type="InterPro" id="IPR001579">
    <property type="entry name" value="Glyco_hydro_18_chit_AS"/>
</dbReference>
<dbReference type="Gene3D" id="3.10.50.10">
    <property type="match status" value="1"/>
</dbReference>
<dbReference type="AlphaFoldDB" id="A0AAN9V4L6"/>